<feature type="transmembrane region" description="Helical" evidence="1">
    <location>
        <begin position="24"/>
        <end position="44"/>
    </location>
</feature>
<feature type="transmembrane region" description="Helical" evidence="1">
    <location>
        <begin position="145"/>
        <end position="163"/>
    </location>
</feature>
<feature type="transmembrane region" description="Helical" evidence="1">
    <location>
        <begin position="206"/>
        <end position="224"/>
    </location>
</feature>
<dbReference type="AlphaFoldDB" id="A0A1H7RTQ8"/>
<evidence type="ECO:0008006" key="4">
    <source>
        <dbReference type="Google" id="ProtNLM"/>
    </source>
</evidence>
<gene>
    <name evidence="2" type="ORF">SAMN04488505_102725</name>
</gene>
<evidence type="ECO:0000313" key="3">
    <source>
        <dbReference type="Proteomes" id="UP000198984"/>
    </source>
</evidence>
<keyword evidence="1" id="KW-0812">Transmembrane</keyword>
<keyword evidence="1" id="KW-1133">Transmembrane helix</keyword>
<reference evidence="2 3" key="1">
    <citation type="submission" date="2016-10" db="EMBL/GenBank/DDBJ databases">
        <authorList>
            <person name="de Groot N.N."/>
        </authorList>
    </citation>
    <scope>NUCLEOTIDE SEQUENCE [LARGE SCALE GENOMIC DNA]</scope>
    <source>
        <strain evidence="2 3">DSM 21039</strain>
    </source>
</reference>
<feature type="transmembrane region" description="Helical" evidence="1">
    <location>
        <begin position="443"/>
        <end position="464"/>
    </location>
</feature>
<dbReference type="OrthoDB" id="636847at2"/>
<feature type="transmembrane region" description="Helical" evidence="1">
    <location>
        <begin position="409"/>
        <end position="431"/>
    </location>
</feature>
<dbReference type="EMBL" id="FOBB01000002">
    <property type="protein sequence ID" value="SEL63399.1"/>
    <property type="molecule type" value="Genomic_DNA"/>
</dbReference>
<evidence type="ECO:0000256" key="1">
    <source>
        <dbReference type="SAM" id="Phobius"/>
    </source>
</evidence>
<feature type="transmembrane region" description="Helical" evidence="1">
    <location>
        <begin position="88"/>
        <end position="107"/>
    </location>
</feature>
<feature type="transmembrane region" description="Helical" evidence="1">
    <location>
        <begin position="119"/>
        <end position="139"/>
    </location>
</feature>
<keyword evidence="3" id="KW-1185">Reference proteome</keyword>
<proteinExistence type="predicted"/>
<name>A0A1H7RTQ8_9BACT</name>
<keyword evidence="1" id="KW-0472">Membrane</keyword>
<feature type="transmembrane region" description="Helical" evidence="1">
    <location>
        <begin position="175"/>
        <end position="200"/>
    </location>
</feature>
<feature type="transmembrane region" description="Helical" evidence="1">
    <location>
        <begin position="370"/>
        <end position="389"/>
    </location>
</feature>
<organism evidence="2 3">
    <name type="scientific">Chitinophaga rupis</name>
    <dbReference type="NCBI Taxonomy" id="573321"/>
    <lineage>
        <taxon>Bacteria</taxon>
        <taxon>Pseudomonadati</taxon>
        <taxon>Bacteroidota</taxon>
        <taxon>Chitinophagia</taxon>
        <taxon>Chitinophagales</taxon>
        <taxon>Chitinophagaceae</taxon>
        <taxon>Chitinophaga</taxon>
    </lineage>
</organism>
<dbReference type="RefSeq" id="WP_089910509.1">
    <property type="nucleotide sequence ID" value="NZ_FOBB01000002.1"/>
</dbReference>
<protein>
    <recommendedName>
        <fullName evidence="4">Dolichyl-phosphate-mannose-protein mannosyltransferase</fullName>
    </recommendedName>
</protein>
<sequence length="507" mass="59429">MLFQGYIPDLPFKRWIWQDKENRLVLCISVTIIILQFAVFKVLYPFPNFMPPDSNSYIEAAYSNQLINIWAIGYSKFLRLFSSFTNSHFALVLFQYILLQTCVLYFLYTIKYLLYPGKWFFRLAVAGTILNPLLLHISNFISSDAIFTALSLLWFTQLLWILYKPHQRLLLFHALVLLLAFTVRYNAVFYPMISVVVIFFTDLRKRVKVIGIGSIVFLLGAFTGRTEYQYYVETGTFQYSAFGGWLIGSNALYGYAYAKPLPTDEVPEKYRQLHAIVNRHMDSIRYLPERPDAEVAIYYFWNFKSPLLEYMYQKWNSDTTTGYFKRWATMAPLYAGYGRYLVQHYPILYLKYYVWPNFVKYYAPPAKFMASYNLGGQTVAPITVTWFGLKNNKISTYFKDKTIKISDYFTALTAFTNIFFALGFISFIYLTGFNRSVPYAKHILWWMFTVWIGNMVFSVLSAPIELRYQIFPMIITLVFGVLLTNFMVREIRSVSNENLASSPAYLK</sequence>
<evidence type="ECO:0000313" key="2">
    <source>
        <dbReference type="EMBL" id="SEL63399.1"/>
    </source>
</evidence>
<dbReference type="STRING" id="573321.SAMN04488505_102725"/>
<feature type="transmembrane region" description="Helical" evidence="1">
    <location>
        <begin position="470"/>
        <end position="488"/>
    </location>
</feature>
<accession>A0A1H7RTQ8</accession>
<dbReference type="Proteomes" id="UP000198984">
    <property type="component" value="Unassembled WGS sequence"/>
</dbReference>